<proteinExistence type="predicted"/>
<accession>A0ABT1H844</accession>
<name>A0ABT1H844_9NOCA</name>
<reference evidence="1 2" key="1">
    <citation type="submission" date="2022-06" db="EMBL/GenBank/DDBJ databases">
        <title>Genomic Encyclopedia of Archaeal and Bacterial Type Strains, Phase II (KMG-II): from individual species to whole genera.</title>
        <authorList>
            <person name="Goeker M."/>
        </authorList>
    </citation>
    <scope>NUCLEOTIDE SEQUENCE [LARGE SCALE GENOMIC DNA]</scope>
    <source>
        <strain evidence="1 2">DSM 45037</strain>
    </source>
</reference>
<sequence>MADLTTIVRVPGHPAAVQAFTDNERTAAQRYADDVGGTLESLL</sequence>
<gene>
    <name evidence="1" type="ORF">LX12_004302</name>
</gene>
<dbReference type="EMBL" id="JAMTCG010000011">
    <property type="protein sequence ID" value="MCP2163089.1"/>
    <property type="molecule type" value="Genomic_DNA"/>
</dbReference>
<comment type="caution">
    <text evidence="1">The sequence shown here is derived from an EMBL/GenBank/DDBJ whole genome shotgun (WGS) entry which is preliminary data.</text>
</comment>
<protein>
    <submittedName>
        <fullName evidence="1">Uncharacterized protein</fullName>
    </submittedName>
</protein>
<evidence type="ECO:0000313" key="2">
    <source>
        <dbReference type="Proteomes" id="UP001205740"/>
    </source>
</evidence>
<evidence type="ECO:0000313" key="1">
    <source>
        <dbReference type="EMBL" id="MCP2163089.1"/>
    </source>
</evidence>
<dbReference type="Proteomes" id="UP001205740">
    <property type="component" value="Unassembled WGS sequence"/>
</dbReference>
<organism evidence="1 2">
    <name type="scientific">Williamsia serinedens</name>
    <dbReference type="NCBI Taxonomy" id="391736"/>
    <lineage>
        <taxon>Bacteria</taxon>
        <taxon>Bacillati</taxon>
        <taxon>Actinomycetota</taxon>
        <taxon>Actinomycetes</taxon>
        <taxon>Mycobacteriales</taxon>
        <taxon>Nocardiaceae</taxon>
        <taxon>Williamsia</taxon>
    </lineage>
</organism>
<keyword evidence="2" id="KW-1185">Reference proteome</keyword>